<organism evidence="2 3">
    <name type="scientific">Mycena metata</name>
    <dbReference type="NCBI Taxonomy" id="1033252"/>
    <lineage>
        <taxon>Eukaryota</taxon>
        <taxon>Fungi</taxon>
        <taxon>Dikarya</taxon>
        <taxon>Basidiomycota</taxon>
        <taxon>Agaricomycotina</taxon>
        <taxon>Agaricomycetes</taxon>
        <taxon>Agaricomycetidae</taxon>
        <taxon>Agaricales</taxon>
        <taxon>Marasmiineae</taxon>
        <taxon>Mycenaceae</taxon>
        <taxon>Mycena</taxon>
    </lineage>
</organism>
<dbReference type="EMBL" id="JARKIB010000194">
    <property type="protein sequence ID" value="KAJ7725452.1"/>
    <property type="molecule type" value="Genomic_DNA"/>
</dbReference>
<keyword evidence="3" id="KW-1185">Reference proteome</keyword>
<evidence type="ECO:0000313" key="2">
    <source>
        <dbReference type="EMBL" id="KAJ7725452.1"/>
    </source>
</evidence>
<protein>
    <submittedName>
        <fullName evidence="2">Uncharacterized protein</fullName>
    </submittedName>
</protein>
<feature type="compositionally biased region" description="Basic and acidic residues" evidence="1">
    <location>
        <begin position="136"/>
        <end position="157"/>
    </location>
</feature>
<reference evidence="2" key="1">
    <citation type="submission" date="2023-03" db="EMBL/GenBank/DDBJ databases">
        <title>Massive genome expansion in bonnet fungi (Mycena s.s.) driven by repeated elements and novel gene families across ecological guilds.</title>
        <authorList>
            <consortium name="Lawrence Berkeley National Laboratory"/>
            <person name="Harder C.B."/>
            <person name="Miyauchi S."/>
            <person name="Viragh M."/>
            <person name="Kuo A."/>
            <person name="Thoen E."/>
            <person name="Andreopoulos B."/>
            <person name="Lu D."/>
            <person name="Skrede I."/>
            <person name="Drula E."/>
            <person name="Henrissat B."/>
            <person name="Morin E."/>
            <person name="Kohler A."/>
            <person name="Barry K."/>
            <person name="LaButti K."/>
            <person name="Morin E."/>
            <person name="Salamov A."/>
            <person name="Lipzen A."/>
            <person name="Mereny Z."/>
            <person name="Hegedus B."/>
            <person name="Baldrian P."/>
            <person name="Stursova M."/>
            <person name="Weitz H."/>
            <person name="Taylor A."/>
            <person name="Grigoriev I.V."/>
            <person name="Nagy L.G."/>
            <person name="Martin F."/>
            <person name="Kauserud H."/>
        </authorList>
    </citation>
    <scope>NUCLEOTIDE SEQUENCE</scope>
    <source>
        <strain evidence="2">CBHHK182m</strain>
    </source>
</reference>
<evidence type="ECO:0000256" key="1">
    <source>
        <dbReference type="SAM" id="MobiDB-lite"/>
    </source>
</evidence>
<feature type="compositionally biased region" description="Basic and acidic residues" evidence="1">
    <location>
        <begin position="14"/>
        <end position="30"/>
    </location>
</feature>
<name>A0AAD7MNA3_9AGAR</name>
<gene>
    <name evidence="2" type="ORF">B0H16DRAFT_1471834</name>
</gene>
<feature type="compositionally biased region" description="Basic and acidic residues" evidence="1">
    <location>
        <begin position="180"/>
        <end position="202"/>
    </location>
</feature>
<feature type="region of interest" description="Disordered" evidence="1">
    <location>
        <begin position="75"/>
        <end position="202"/>
    </location>
</feature>
<evidence type="ECO:0000313" key="3">
    <source>
        <dbReference type="Proteomes" id="UP001215598"/>
    </source>
</evidence>
<feature type="region of interest" description="Disordered" evidence="1">
    <location>
        <begin position="1"/>
        <end position="52"/>
    </location>
</feature>
<dbReference type="AlphaFoldDB" id="A0AAD7MNA3"/>
<accession>A0AAD7MNA3</accession>
<proteinExistence type="predicted"/>
<dbReference type="Proteomes" id="UP001215598">
    <property type="component" value="Unassembled WGS sequence"/>
</dbReference>
<comment type="caution">
    <text evidence="2">The sequence shown here is derived from an EMBL/GenBank/DDBJ whole genome shotgun (WGS) entry which is preliminary data.</text>
</comment>
<sequence length="202" mass="22577">MAKRVGLERGGGISDRKGLDADGTRLEEVHPLAPAFERSERERQWRTAHPKWTTAADHATWTAGRWIWWTTWGDERETHPDPQERLLRSGSRAAPGSFQIGKSIKVRQWRDPQKSAQDQMMGDGLGRKRGTAGLGGKDDLVEIRKGEETKGNNDARRTRGLGVPEGDDRGTRGVKSRGILGREQDGVEKIGERTDRSLGHRP</sequence>
<feature type="compositionally biased region" description="Basic and acidic residues" evidence="1">
    <location>
        <begin position="75"/>
        <end position="87"/>
    </location>
</feature>